<dbReference type="InterPro" id="IPR036844">
    <property type="entry name" value="Hint_dom_sf"/>
</dbReference>
<organism evidence="1">
    <name type="scientific">Siphoviridae sp. ctDOT22</name>
    <dbReference type="NCBI Taxonomy" id="2827812"/>
    <lineage>
        <taxon>Viruses</taxon>
        <taxon>Duplodnaviria</taxon>
        <taxon>Heunggongvirae</taxon>
        <taxon>Uroviricota</taxon>
        <taxon>Caudoviricetes</taxon>
    </lineage>
</organism>
<protein>
    <submittedName>
        <fullName evidence="1">Terminase</fullName>
    </submittedName>
</protein>
<dbReference type="GO" id="GO:0016539">
    <property type="term" value="P:intein-mediated protein splicing"/>
    <property type="evidence" value="ECO:0007669"/>
    <property type="project" value="InterPro"/>
</dbReference>
<proteinExistence type="predicted"/>
<dbReference type="CDD" id="cd00081">
    <property type="entry name" value="Hint"/>
    <property type="match status" value="1"/>
</dbReference>
<dbReference type="SUPFAM" id="SSF51294">
    <property type="entry name" value="Hedgehog/intein (Hint) domain"/>
    <property type="match status" value="1"/>
</dbReference>
<reference evidence="1" key="1">
    <citation type="journal article" date="2021" name="Proc. Natl. Acad. Sci. U.S.A.">
        <title>A Catalog of Tens of Thousands of Viruses from Human Metagenomes Reveals Hidden Associations with Chronic Diseases.</title>
        <authorList>
            <person name="Tisza M.J."/>
            <person name="Buck C.B."/>
        </authorList>
    </citation>
    <scope>NUCLEOTIDE SEQUENCE</scope>
    <source>
        <strain evidence="1">CtDOT22</strain>
    </source>
</reference>
<dbReference type="InterPro" id="IPR006141">
    <property type="entry name" value="Intein_N"/>
</dbReference>
<dbReference type="PROSITE" id="PS50817">
    <property type="entry name" value="INTEIN_N_TER"/>
    <property type="match status" value="1"/>
</dbReference>
<name>A0A8S5SWB7_9CAUD</name>
<accession>A0A8S5SWB7</accession>
<dbReference type="EMBL" id="BK032686">
    <property type="protein sequence ID" value="DAF55067.1"/>
    <property type="molecule type" value="Genomic_DNA"/>
</dbReference>
<evidence type="ECO:0000313" key="1">
    <source>
        <dbReference type="EMBL" id="DAF55067.1"/>
    </source>
</evidence>
<sequence>MFISRRNATPDLTALAQVLGYKRLPPDIDEFLDDSYYLGKSIEVFPFWREKLREIYPTPVHTSTPYLSLNCAIGSGKSTVAKVMELYLECRLDHLNDISVLGIGKYLTKPICSYFFHTSVSKAEEEFVGSLELMKSNSAYFTRGLLNPKRKIEYVCDSNKINAGIGRDILFFNFSEVNFLDYQKTYNKVESGMGRFTARFISCQQFFGHVILDSSPSSKSSMSVDFIKRNPQLNIYTVYAPIWEAHKHKNIYFKSGSIEVYLGDSNYDPFVIDEERPLTEDMDRDLVLIAPKELEREFRADTIKAIQDKAGISTGTSGLFFKSKDKLNEVFKIPMYTKDVIICDMFEKDDTLMNHLQTAINMLLPKEKTLFIRLDLGVVKDHTGLSIGYLDSYYYPDPTDKKVKLPKYKIPISVAISRYAGQETSITKITEFILQLSKDYSIGGISADSFQSRNMLQDLKIAGFNVKDLSVDKTTTAYNYLKNIIYNKHIELPQNKLLMKELKELQTIGGKVDHPADGCFSGDSLILTDRGPYPMDYIVKNYKEFKVQSSDRKLYPIKKAMHTKSVNELVELIIGEDIYRCTLEHLFLIDGEWVEAKDTPFEKYYIESEKPIPVYDIEVDGPNPDFALSNGQIVHNSKDIADSVSGLVLHIFNNLDEAEKPSSVNLKERTMNLVDMLNSKKFQDVKVVEANMMSNTLANIW</sequence>
<dbReference type="Gene3D" id="2.170.16.10">
    <property type="entry name" value="Hedgehog/Intein (Hint) domain"/>
    <property type="match status" value="1"/>
</dbReference>